<protein>
    <recommendedName>
        <fullName evidence="2">Circumsporozoite protein</fullName>
    </recommendedName>
</protein>
<reference evidence="10 11" key="1">
    <citation type="journal article" date="2004" name="Science">
        <title>The genome of the diatom Thalassiosira pseudonana: ecology, evolution, and metabolism.</title>
        <authorList>
            <person name="Armbrust E.V."/>
            <person name="Berges J.A."/>
            <person name="Bowler C."/>
            <person name="Green B.R."/>
            <person name="Martinez D."/>
            <person name="Putnam N.H."/>
            <person name="Zhou S."/>
            <person name="Allen A.E."/>
            <person name="Apt K.E."/>
            <person name="Bechner M."/>
            <person name="Brzezinski M.A."/>
            <person name="Chaal B.K."/>
            <person name="Chiovitti A."/>
            <person name="Davis A.K."/>
            <person name="Demarest M.S."/>
            <person name="Detter J.C."/>
            <person name="Glavina T."/>
            <person name="Goodstein D."/>
            <person name="Hadi M.Z."/>
            <person name="Hellsten U."/>
            <person name="Hildebrand M."/>
            <person name="Jenkins B.D."/>
            <person name="Jurka J."/>
            <person name="Kapitonov V.V."/>
            <person name="Kroger N."/>
            <person name="Lau W.W."/>
            <person name="Lane T.W."/>
            <person name="Larimer F.W."/>
            <person name="Lippmeier J.C."/>
            <person name="Lucas S."/>
            <person name="Medina M."/>
            <person name="Montsant A."/>
            <person name="Obornik M."/>
            <person name="Parker M.S."/>
            <person name="Palenik B."/>
            <person name="Pazour G.J."/>
            <person name="Richardson P.M."/>
            <person name="Rynearson T.A."/>
            <person name="Saito M.A."/>
            <person name="Schwartz D.C."/>
            <person name="Thamatrakoln K."/>
            <person name="Valentin K."/>
            <person name="Vardi A."/>
            <person name="Wilkerson F.P."/>
            <person name="Rokhsar D.S."/>
        </authorList>
    </citation>
    <scope>NUCLEOTIDE SEQUENCE [LARGE SCALE GENOMIC DNA]</scope>
    <source>
        <strain evidence="10 11">CCMP1335</strain>
    </source>
</reference>
<dbReference type="KEGG" id="tps:THAPS_6678"/>
<gene>
    <name evidence="10" type="ORF">THAPS_6678</name>
</gene>
<dbReference type="PANTHER" id="PTHR44826:SF3">
    <property type="entry name" value="SPORE COAT PROTEIN SP85"/>
    <property type="match status" value="1"/>
</dbReference>
<dbReference type="GeneID" id="7446611"/>
<keyword evidence="8" id="KW-1133">Transmembrane helix</keyword>
<sequence length="1007" mass="107666">MSDHAKSSLDQPVLENVDVSTGSLSTPSIPNNDATSSPLKKKYRAPSPPRWRFVKDAKSTTGYSSLAAGKVVDGKSADELGAKYNPPVINYYIQKDKERQVGKLLIEESTPVEEVLPTGEFPGLPKSAVPEEPCKQWREWDPYYQIERHPAERNVRNDEPGVWKERVFEEDEPPVPKDIEVGKLPKHGHDSLTKDFTGTYSLHKAKQEDTACDHQTISILEPQDKEKEQDVIPPPPSSNIGIDSNGGKDSSATQHRTRDKKKIVILLMLLILFAATLIGTLVEKKKTPPNEIESRVDSQSLLQEGNDNVVGGAIAWTNSTTSIPSTTPSLSRYVISVTNKPSALSSTEPSVAASTVPSVSSSFPSNKPSSYESTMTFLPSLIPFVGGCPKAFIPLSYYPIGTEVVVSSEGIVYECISYSCGSYGFQPGSLSTSNLWREGWKVVGSCIDSVQTSTPTHRQTMSFLESPSASPSSLSSSHPSSAPIPSPESQSPTHHPITFAGACPMKFVPLSYYPIGTHVSRDNVIYECISFSCGTYGFEPGSSDLWIEGWKVIGSCIVTITPSSMPSNTLSEVPSVAVSSKSSIMESSSPSAQSSHGVPSLQPSIDEPPSRVPTSSPSLKFTSTPSMSGSSLPRNAVSMSPSEVPSFHASDAPSLFPSLKTSQPSTHPSSSPVTPNPTQRPSSRPVTSSPSPSPSASPLSPTATPSLSPILSPTIPPSIEPIISNPVPTPLPSREQSQPTNMPGVVQEVTLTESPVSSEACPLSGDFSLCFAIDMSGSVCNNGRGECLGCSPLDTCNSVGVKKTMCCSNFLSLMEFTKDVTTSFNEVATDHDFSVVHFATKVNTAIGLVSSRQALKVLNQLIYTGGMTNLASGIASGQETFSSTSGTSKRKNMILLITDGKLFIVYNGKRCSMYQPSLPSYNPEGNAHEAATNAKSKGTVIVPVLMEAASDNAQSLMFMQKISSNGNVYVSDFKGLNDLKDTILSEISCGAVKEVNTLELSSEHVFN</sequence>
<feature type="region of interest" description="Disordered" evidence="7">
    <location>
        <begin position="220"/>
        <end position="256"/>
    </location>
</feature>
<dbReference type="InterPro" id="IPR051860">
    <property type="entry name" value="Plasmodium_CSP_Invasion"/>
</dbReference>
<keyword evidence="8" id="KW-0472">Membrane</keyword>
<dbReference type="Gene3D" id="3.40.50.410">
    <property type="entry name" value="von Willebrand factor, type A domain"/>
    <property type="match status" value="1"/>
</dbReference>
<evidence type="ECO:0000256" key="6">
    <source>
        <dbReference type="ARBA" id="ARBA00045806"/>
    </source>
</evidence>
<feature type="region of interest" description="Disordered" evidence="7">
    <location>
        <begin position="581"/>
        <end position="741"/>
    </location>
</feature>
<dbReference type="SMART" id="SM00327">
    <property type="entry name" value="VWA"/>
    <property type="match status" value="1"/>
</dbReference>
<feature type="compositionally biased region" description="Low complexity" evidence="7">
    <location>
        <begin position="661"/>
        <end position="713"/>
    </location>
</feature>
<feature type="compositionally biased region" description="Low complexity" evidence="7">
    <location>
        <begin position="462"/>
        <end position="492"/>
    </location>
</feature>
<dbReference type="GO" id="GO:0009986">
    <property type="term" value="C:cell surface"/>
    <property type="evidence" value="ECO:0000318"/>
    <property type="project" value="GO_Central"/>
</dbReference>
<feature type="compositionally biased region" description="Low complexity" evidence="7">
    <location>
        <begin position="581"/>
        <end position="600"/>
    </location>
</feature>
<dbReference type="OMA" id="ECVDIAC"/>
<dbReference type="InterPro" id="IPR002035">
    <property type="entry name" value="VWF_A"/>
</dbReference>
<evidence type="ECO:0000256" key="7">
    <source>
        <dbReference type="SAM" id="MobiDB-lite"/>
    </source>
</evidence>
<comment type="function">
    <text evidence="6">Essential sporozoite protein. In the mosquito vector, required for sporozoite development in the oocyst, migration through the vector hemolymph and entry into the vector salivary glands. In the vertebrate host, required for sporozoite migration through the host dermis and infection of host hepatocytes. Binds to highly sulfated heparan sulfate proteoglycans (HSPGs) on the surface of host hepatocytes.</text>
</comment>
<evidence type="ECO:0000313" key="10">
    <source>
        <dbReference type="EMBL" id="ACI64409.1"/>
    </source>
</evidence>
<dbReference type="RefSeq" id="XP_002295692.1">
    <property type="nucleotide sequence ID" value="XM_002295656.1"/>
</dbReference>
<keyword evidence="8" id="KW-0812">Transmembrane</keyword>
<evidence type="ECO:0000256" key="4">
    <source>
        <dbReference type="ARBA" id="ARBA00022737"/>
    </source>
</evidence>
<evidence type="ECO:0000256" key="5">
    <source>
        <dbReference type="ARBA" id="ARBA00033726"/>
    </source>
</evidence>
<organism evidence="10 11">
    <name type="scientific">Thalassiosira pseudonana</name>
    <name type="common">Marine diatom</name>
    <name type="synonym">Cyclotella nana</name>
    <dbReference type="NCBI Taxonomy" id="35128"/>
    <lineage>
        <taxon>Eukaryota</taxon>
        <taxon>Sar</taxon>
        <taxon>Stramenopiles</taxon>
        <taxon>Ochrophyta</taxon>
        <taxon>Bacillariophyta</taxon>
        <taxon>Coscinodiscophyceae</taxon>
        <taxon>Thalassiosirophycidae</taxon>
        <taxon>Thalassiosirales</taxon>
        <taxon>Thalassiosiraceae</taxon>
        <taxon>Thalassiosira</taxon>
    </lineage>
</organism>
<feature type="compositionally biased region" description="Polar residues" evidence="7">
    <location>
        <begin position="238"/>
        <end position="254"/>
    </location>
</feature>
<dbReference type="PROSITE" id="PS50234">
    <property type="entry name" value="VWFA"/>
    <property type="match status" value="1"/>
</dbReference>
<proteinExistence type="inferred from homology"/>
<dbReference type="Pfam" id="PF00092">
    <property type="entry name" value="VWA"/>
    <property type="match status" value="1"/>
</dbReference>
<dbReference type="Proteomes" id="UP000001449">
    <property type="component" value="Chromosome 7"/>
</dbReference>
<accession>B5YP73</accession>
<evidence type="ECO:0000259" key="9">
    <source>
        <dbReference type="PROSITE" id="PS50234"/>
    </source>
</evidence>
<keyword evidence="4" id="KW-0677">Repeat</keyword>
<comment type="similarity">
    <text evidence="1">Belongs to the plasmodium circumsporozoite protein family.</text>
</comment>
<feature type="region of interest" description="Disordered" evidence="7">
    <location>
        <begin position="1"/>
        <end position="56"/>
    </location>
</feature>
<dbReference type="SUPFAM" id="SSF53300">
    <property type="entry name" value="vWA-like"/>
    <property type="match status" value="1"/>
</dbReference>
<dbReference type="AlphaFoldDB" id="B5YP73"/>
<feature type="transmembrane region" description="Helical" evidence="8">
    <location>
        <begin position="263"/>
        <end position="282"/>
    </location>
</feature>
<evidence type="ECO:0000256" key="1">
    <source>
        <dbReference type="ARBA" id="ARBA00006241"/>
    </source>
</evidence>
<feature type="compositionally biased region" description="Polar residues" evidence="7">
    <location>
        <begin position="18"/>
        <end position="38"/>
    </location>
</feature>
<feature type="compositionally biased region" description="Polar residues" evidence="7">
    <location>
        <begin position="612"/>
        <end position="643"/>
    </location>
</feature>
<keyword evidence="11" id="KW-1185">Reference proteome</keyword>
<evidence type="ECO:0000256" key="2">
    <source>
        <dbReference type="ARBA" id="ARBA00021911"/>
    </source>
</evidence>
<dbReference type="EMBL" id="CP001160">
    <property type="protein sequence ID" value="ACI64409.1"/>
    <property type="molecule type" value="Genomic_DNA"/>
</dbReference>
<feature type="domain" description="VWFA" evidence="9">
    <location>
        <begin position="768"/>
        <end position="987"/>
    </location>
</feature>
<dbReference type="InParanoid" id="B5YP73"/>
<feature type="region of interest" description="Disordered" evidence="7">
    <location>
        <begin position="462"/>
        <end position="495"/>
    </location>
</feature>
<dbReference type="eggNOG" id="ENOG502RX4H">
    <property type="taxonomic scope" value="Eukaryota"/>
</dbReference>
<dbReference type="PaxDb" id="35128-Thaps6678"/>
<evidence type="ECO:0000313" key="11">
    <source>
        <dbReference type="Proteomes" id="UP000001449"/>
    </source>
</evidence>
<dbReference type="HOGENOM" id="CLU_345655_0_0_1"/>
<dbReference type="PANTHER" id="PTHR44826">
    <property type="entry name" value="SPORE COAT PROTEIN SP85"/>
    <property type="match status" value="1"/>
</dbReference>
<evidence type="ECO:0000256" key="3">
    <source>
        <dbReference type="ARBA" id="ARBA00022522"/>
    </source>
</evidence>
<comment type="function">
    <text evidence="5">In the vertebrate host, binds to highly sulfated heparan sulfate proteoglycans (HSPGs) on the surface of host hepatocytes and is required for sporozoite invasion of the host hepatocytes.</text>
</comment>
<evidence type="ECO:0000256" key="8">
    <source>
        <dbReference type="SAM" id="Phobius"/>
    </source>
</evidence>
<name>B5YP73_THAPS</name>
<dbReference type="InterPro" id="IPR036465">
    <property type="entry name" value="vWFA_dom_sf"/>
</dbReference>
<keyword evidence="3" id="KW-0748">Sporozoite</keyword>
<reference evidence="10 11" key="2">
    <citation type="journal article" date="2008" name="Nature">
        <title>The Phaeodactylum genome reveals the evolutionary history of diatom genomes.</title>
        <authorList>
            <person name="Bowler C."/>
            <person name="Allen A.E."/>
            <person name="Badger J.H."/>
            <person name="Grimwood J."/>
            <person name="Jabbari K."/>
            <person name="Kuo A."/>
            <person name="Maheswari U."/>
            <person name="Martens C."/>
            <person name="Maumus F."/>
            <person name="Otillar R.P."/>
            <person name="Rayko E."/>
            <person name="Salamov A."/>
            <person name="Vandepoele K."/>
            <person name="Beszteri B."/>
            <person name="Gruber A."/>
            <person name="Heijde M."/>
            <person name="Katinka M."/>
            <person name="Mock T."/>
            <person name="Valentin K."/>
            <person name="Verret F."/>
            <person name="Berges J.A."/>
            <person name="Brownlee C."/>
            <person name="Cadoret J.P."/>
            <person name="Chiovitti A."/>
            <person name="Choi C.J."/>
            <person name="Coesel S."/>
            <person name="De Martino A."/>
            <person name="Detter J.C."/>
            <person name="Durkin C."/>
            <person name="Falciatore A."/>
            <person name="Fournet J."/>
            <person name="Haruta M."/>
            <person name="Huysman M.J."/>
            <person name="Jenkins B.D."/>
            <person name="Jiroutova K."/>
            <person name="Jorgensen R.E."/>
            <person name="Joubert Y."/>
            <person name="Kaplan A."/>
            <person name="Kroger N."/>
            <person name="Kroth P.G."/>
            <person name="La Roche J."/>
            <person name="Lindquist E."/>
            <person name="Lommer M."/>
            <person name="Martin-Jezequel V."/>
            <person name="Lopez P.J."/>
            <person name="Lucas S."/>
            <person name="Mangogna M."/>
            <person name="McGinnis K."/>
            <person name="Medlin L.K."/>
            <person name="Montsant A."/>
            <person name="Oudot-Le Secq M.P."/>
            <person name="Napoli C."/>
            <person name="Obornik M."/>
            <person name="Parker M.S."/>
            <person name="Petit J.L."/>
            <person name="Porcel B.M."/>
            <person name="Poulsen N."/>
            <person name="Robison M."/>
            <person name="Rychlewski L."/>
            <person name="Rynearson T.A."/>
            <person name="Schmutz J."/>
            <person name="Shapiro H."/>
            <person name="Siaut M."/>
            <person name="Stanley M."/>
            <person name="Sussman M.R."/>
            <person name="Taylor A.R."/>
            <person name="Vardi A."/>
            <person name="von Dassow P."/>
            <person name="Vyverman W."/>
            <person name="Willis A."/>
            <person name="Wyrwicz L.S."/>
            <person name="Rokhsar D.S."/>
            <person name="Weissenbach J."/>
            <person name="Armbrust E.V."/>
            <person name="Green B.R."/>
            <person name="Van de Peer Y."/>
            <person name="Grigoriev I.V."/>
        </authorList>
    </citation>
    <scope>NUCLEOTIDE SEQUENCE [LARGE SCALE GENOMIC DNA]</scope>
    <source>
        <strain evidence="10 11">CCMP1335</strain>
    </source>
</reference>